<dbReference type="InterPro" id="IPR036250">
    <property type="entry name" value="AcylCo_DH-like_C"/>
</dbReference>
<sequence length="340" mass="35469">MTDSLLDAFERALAGLCTDEQVRRSEAGQDADAQWRAIDALGFTDALIPAEQGGAGLALDDAFPLFAAAGRAGLSHPFAETVIARAILASAGHTHRGECIAIATALPRQDDAIVCREVPGAMLAQQVLVAWRDEWLLMPRALAQATPGAWRPQASASLRWASPEQAVFRTGADADADATTICNAAHAAGMAGAMARVQAMSIGYVNDRRQFGRAISQFQAMQQELSVLAEQADAAAFGARLGCAGEGFLPRPLLAAAAKLRCAEAAGRVAAIAHAVHGAIGITEELALGLFTRRLHEWRACAGTETACATLIGAALFAQHTGAGQEILDFARLRLAPAAA</sequence>
<name>A0A1K0J1S6_CUPNE</name>
<organism evidence="7">
    <name type="scientific">Cupriavidus necator</name>
    <name type="common">Alcaligenes eutrophus</name>
    <name type="synonym">Ralstonia eutropha</name>
    <dbReference type="NCBI Taxonomy" id="106590"/>
    <lineage>
        <taxon>Bacteria</taxon>
        <taxon>Pseudomonadati</taxon>
        <taxon>Pseudomonadota</taxon>
        <taxon>Betaproteobacteria</taxon>
        <taxon>Burkholderiales</taxon>
        <taxon>Burkholderiaceae</taxon>
        <taxon>Cupriavidus</taxon>
    </lineage>
</organism>
<keyword evidence="7" id="KW-0808">Transferase</keyword>
<dbReference type="EMBL" id="FMSH01000486">
    <property type="protein sequence ID" value="SCU95976.1"/>
    <property type="molecule type" value="Genomic_DNA"/>
</dbReference>
<dbReference type="Pfam" id="PF00441">
    <property type="entry name" value="Acyl-CoA_dh_1"/>
    <property type="match status" value="1"/>
</dbReference>
<evidence type="ECO:0000256" key="4">
    <source>
        <dbReference type="ARBA" id="ARBA00022827"/>
    </source>
</evidence>
<dbReference type="GO" id="GO:0050660">
    <property type="term" value="F:flavin adenine dinucleotide binding"/>
    <property type="evidence" value="ECO:0007669"/>
    <property type="project" value="InterPro"/>
</dbReference>
<dbReference type="PANTHER" id="PTHR43884">
    <property type="entry name" value="ACYL-COA DEHYDROGENASE"/>
    <property type="match status" value="1"/>
</dbReference>
<keyword evidence="7" id="KW-0012">Acyltransferase</keyword>
<feature type="domain" description="Acyl-CoA dehydrogenase/oxidase C-terminal" evidence="6">
    <location>
        <begin position="184"/>
        <end position="315"/>
    </location>
</feature>
<dbReference type="InterPro" id="IPR009100">
    <property type="entry name" value="AcylCoA_DH/oxidase_NM_dom_sf"/>
</dbReference>
<proteinExistence type="inferred from homology"/>
<protein>
    <submittedName>
        <fullName evidence="7">Acetyl-CoA acetyltransferase</fullName>
        <ecNumber evidence="7">2.3.1.9</ecNumber>
    </submittedName>
</protein>
<evidence type="ECO:0000256" key="2">
    <source>
        <dbReference type="ARBA" id="ARBA00009347"/>
    </source>
</evidence>
<dbReference type="RefSeq" id="WP_340529744.1">
    <property type="nucleotide sequence ID" value="NZ_FMSH01000486.1"/>
</dbReference>
<evidence type="ECO:0000256" key="5">
    <source>
        <dbReference type="ARBA" id="ARBA00023002"/>
    </source>
</evidence>
<dbReference type="SUPFAM" id="SSF56645">
    <property type="entry name" value="Acyl-CoA dehydrogenase NM domain-like"/>
    <property type="match status" value="1"/>
</dbReference>
<dbReference type="AlphaFoldDB" id="A0A1K0J1S6"/>
<evidence type="ECO:0000256" key="3">
    <source>
        <dbReference type="ARBA" id="ARBA00022630"/>
    </source>
</evidence>
<dbReference type="EC" id="2.3.1.9" evidence="7"/>
<dbReference type="Gene3D" id="1.20.140.10">
    <property type="entry name" value="Butyryl-CoA Dehydrogenase, subunit A, domain 3"/>
    <property type="match status" value="1"/>
</dbReference>
<dbReference type="GO" id="GO:0003995">
    <property type="term" value="F:acyl-CoA dehydrogenase activity"/>
    <property type="evidence" value="ECO:0007669"/>
    <property type="project" value="TreeGrafter"/>
</dbReference>
<evidence type="ECO:0000259" key="6">
    <source>
        <dbReference type="Pfam" id="PF00441"/>
    </source>
</evidence>
<accession>A0A1K0J1S6</accession>
<dbReference type="GO" id="GO:0003985">
    <property type="term" value="F:acetyl-CoA C-acetyltransferase activity"/>
    <property type="evidence" value="ECO:0007669"/>
    <property type="project" value="UniProtKB-EC"/>
</dbReference>
<evidence type="ECO:0000313" key="7">
    <source>
        <dbReference type="EMBL" id="SCU95976.1"/>
    </source>
</evidence>
<gene>
    <name evidence="7" type="ORF">CNECB9_5360013</name>
</gene>
<comment type="similarity">
    <text evidence="2">Belongs to the acyl-CoA dehydrogenase family.</text>
</comment>
<keyword evidence="3" id="KW-0285">Flavoprotein</keyword>
<dbReference type="SUPFAM" id="SSF47203">
    <property type="entry name" value="Acyl-CoA dehydrogenase C-terminal domain-like"/>
    <property type="match status" value="1"/>
</dbReference>
<dbReference type="Gene3D" id="1.10.540.10">
    <property type="entry name" value="Acyl-CoA dehydrogenase/oxidase, N-terminal domain"/>
    <property type="match status" value="1"/>
</dbReference>
<keyword evidence="5" id="KW-0560">Oxidoreductase</keyword>
<reference evidence="7" key="1">
    <citation type="submission" date="2016-09" db="EMBL/GenBank/DDBJ databases">
        <authorList>
            <person name="Capua I."/>
            <person name="De Benedictis P."/>
            <person name="Joannis T."/>
            <person name="Lombin L.H."/>
            <person name="Cattoli G."/>
        </authorList>
    </citation>
    <scope>NUCLEOTIDE SEQUENCE</scope>
    <source>
        <strain evidence="7">B9</strain>
    </source>
</reference>
<dbReference type="InterPro" id="IPR009075">
    <property type="entry name" value="AcylCo_DH/oxidase_C"/>
</dbReference>
<evidence type="ECO:0000256" key="1">
    <source>
        <dbReference type="ARBA" id="ARBA00001974"/>
    </source>
</evidence>
<dbReference type="PANTHER" id="PTHR43884:SF20">
    <property type="entry name" value="ACYL-COA DEHYDROGENASE FADE28"/>
    <property type="match status" value="1"/>
</dbReference>
<comment type="cofactor">
    <cofactor evidence="1">
        <name>FAD</name>
        <dbReference type="ChEBI" id="CHEBI:57692"/>
    </cofactor>
</comment>
<keyword evidence="4" id="KW-0274">FAD</keyword>
<dbReference type="InterPro" id="IPR037069">
    <property type="entry name" value="AcylCoA_DH/ox_N_sf"/>
</dbReference>